<dbReference type="Proteomes" id="UP000409147">
    <property type="component" value="Unassembled WGS sequence"/>
</dbReference>
<keyword evidence="2 4" id="KW-0808">Transferase</keyword>
<dbReference type="RefSeq" id="WP_144368555.1">
    <property type="nucleotide sequence ID" value="NZ_CABHNB010000013.1"/>
</dbReference>
<dbReference type="Gene3D" id="3.90.550.10">
    <property type="entry name" value="Spore Coat Polysaccharide Biosynthesis Protein SpsA, Chain A"/>
    <property type="match status" value="1"/>
</dbReference>
<protein>
    <submittedName>
        <fullName evidence="4">Glycosyltransferase EpsH</fullName>
        <ecNumber evidence="4">2.4.-.-</ecNumber>
    </submittedName>
</protein>
<organism evidence="4 5">
    <name type="scientific">Blautia obeum</name>
    <dbReference type="NCBI Taxonomy" id="40520"/>
    <lineage>
        <taxon>Bacteria</taxon>
        <taxon>Bacillati</taxon>
        <taxon>Bacillota</taxon>
        <taxon>Clostridia</taxon>
        <taxon>Lachnospirales</taxon>
        <taxon>Lachnospiraceae</taxon>
        <taxon>Blautia</taxon>
    </lineage>
</organism>
<feature type="domain" description="Glycosyltransferase 2-like" evidence="3">
    <location>
        <begin position="6"/>
        <end position="169"/>
    </location>
</feature>
<accession>A0A564SS11</accession>
<dbReference type="EMBL" id="CABHNB010000013">
    <property type="protein sequence ID" value="VUW97935.1"/>
    <property type="molecule type" value="Genomic_DNA"/>
</dbReference>
<reference evidence="4 5" key="1">
    <citation type="submission" date="2019-07" db="EMBL/GenBank/DDBJ databases">
        <authorList>
            <person name="Hibberd C M."/>
            <person name="Gehrig L. J."/>
            <person name="Chang H.-W."/>
            <person name="Venkatesh S."/>
        </authorList>
    </citation>
    <scope>NUCLEOTIDE SEQUENCE [LARGE SCALE GENOMIC DNA]</scope>
    <source>
        <strain evidence="4">Ruminococcus_obeum_SSTS_Bg7063</strain>
    </source>
</reference>
<evidence type="ECO:0000313" key="4">
    <source>
        <dbReference type="EMBL" id="VUW97935.1"/>
    </source>
</evidence>
<evidence type="ECO:0000313" key="5">
    <source>
        <dbReference type="Proteomes" id="UP000409147"/>
    </source>
</evidence>
<keyword evidence="1 4" id="KW-0328">Glycosyltransferase</keyword>
<dbReference type="GO" id="GO:0016757">
    <property type="term" value="F:glycosyltransferase activity"/>
    <property type="evidence" value="ECO:0007669"/>
    <property type="project" value="UniProtKB-KW"/>
</dbReference>
<sequence length="319" mass="37711">MNELVSVIVPVYKTEKYLNYCINSIVSQTYNNLEIILIDDGSPDRCPAICDLWKEKDERIKVFHQVNAGGGQARNLALDKSKGKFVIFVDSDDYIAPFMIDFLYKQFQDDVDIVECGYCITHNDNAEFDGESKGYRWEFFSAEEAVLENIKDRIFRQIIWNKMYRKSVVGNVRFPVYKNIDDEFWTYQVLGNARKVIYTNKVLYAYRQQENSVMHSLNAVQRFQALEAKLQRHEYICKYMPVLKKESICNIWVTCLYQGQLLLINSNKDIWKELTEILKKYPIRNYLNSMSGKEKIWMSLADKSFYWTCYIRNLFKIGL</sequence>
<proteinExistence type="predicted"/>
<dbReference type="SUPFAM" id="SSF53448">
    <property type="entry name" value="Nucleotide-diphospho-sugar transferases"/>
    <property type="match status" value="1"/>
</dbReference>
<dbReference type="EC" id="2.4.-.-" evidence="4"/>
<dbReference type="PANTHER" id="PTHR22916:SF51">
    <property type="entry name" value="GLYCOSYLTRANSFERASE EPSH-RELATED"/>
    <property type="match status" value="1"/>
</dbReference>
<dbReference type="Pfam" id="PF00535">
    <property type="entry name" value="Glycos_transf_2"/>
    <property type="match status" value="1"/>
</dbReference>
<dbReference type="InterPro" id="IPR029044">
    <property type="entry name" value="Nucleotide-diphossugar_trans"/>
</dbReference>
<dbReference type="AlphaFoldDB" id="A0A564SS11"/>
<keyword evidence="5" id="KW-1185">Reference proteome</keyword>
<dbReference type="PANTHER" id="PTHR22916">
    <property type="entry name" value="GLYCOSYLTRANSFERASE"/>
    <property type="match status" value="1"/>
</dbReference>
<gene>
    <name evidence="4" type="primary">epsH_1</name>
    <name evidence="4" type="ORF">ROSSTS7063_00916</name>
</gene>
<name>A0A564SS11_9FIRM</name>
<dbReference type="InterPro" id="IPR001173">
    <property type="entry name" value="Glyco_trans_2-like"/>
</dbReference>
<evidence type="ECO:0000256" key="2">
    <source>
        <dbReference type="ARBA" id="ARBA00022679"/>
    </source>
</evidence>
<evidence type="ECO:0000259" key="3">
    <source>
        <dbReference type="Pfam" id="PF00535"/>
    </source>
</evidence>
<evidence type="ECO:0000256" key="1">
    <source>
        <dbReference type="ARBA" id="ARBA00022676"/>
    </source>
</evidence>
<dbReference type="CDD" id="cd00761">
    <property type="entry name" value="Glyco_tranf_GTA_type"/>
    <property type="match status" value="1"/>
</dbReference>